<comment type="caution">
    <text evidence="2">The sequence shown here is derived from an EMBL/GenBank/DDBJ whole genome shotgun (WGS) entry which is preliminary data.</text>
</comment>
<name>A0AA37HNC3_9HYPH</name>
<evidence type="ECO:0000313" key="2">
    <source>
        <dbReference type="EMBL" id="GJD78654.1"/>
    </source>
</evidence>
<dbReference type="AlphaFoldDB" id="A0AA37HNC3"/>
<evidence type="ECO:0000313" key="3">
    <source>
        <dbReference type="Proteomes" id="UP001055108"/>
    </source>
</evidence>
<proteinExistence type="predicted"/>
<organism evidence="2 3">
    <name type="scientific">Methylobacterium gregans</name>
    <dbReference type="NCBI Taxonomy" id="374424"/>
    <lineage>
        <taxon>Bacteria</taxon>
        <taxon>Pseudomonadati</taxon>
        <taxon>Pseudomonadota</taxon>
        <taxon>Alphaproteobacteria</taxon>
        <taxon>Hyphomicrobiales</taxon>
        <taxon>Methylobacteriaceae</taxon>
        <taxon>Methylobacterium</taxon>
    </lineage>
</organism>
<dbReference type="EMBL" id="BPQM01000040">
    <property type="protein sequence ID" value="GJD78654.1"/>
    <property type="molecule type" value="Genomic_DNA"/>
</dbReference>
<evidence type="ECO:0000256" key="1">
    <source>
        <dbReference type="SAM" id="MobiDB-lite"/>
    </source>
</evidence>
<reference evidence="2" key="1">
    <citation type="journal article" date="2016" name="Front. Microbiol.">
        <title>Genome Sequence of the Piezophilic, Mesophilic Sulfate-Reducing Bacterium Desulfovibrio indicus J2T.</title>
        <authorList>
            <person name="Cao J."/>
            <person name="Maignien L."/>
            <person name="Shao Z."/>
            <person name="Alain K."/>
            <person name="Jebbar M."/>
        </authorList>
    </citation>
    <scope>NUCLEOTIDE SEQUENCE</scope>
    <source>
        <strain evidence="2">NBRC 103626</strain>
    </source>
</reference>
<dbReference type="Proteomes" id="UP001055108">
    <property type="component" value="Unassembled WGS sequence"/>
</dbReference>
<dbReference type="RefSeq" id="WP_238302348.1">
    <property type="nucleotide sequence ID" value="NZ_BPQM01000040.1"/>
</dbReference>
<accession>A0AA37HNC3</accession>
<gene>
    <name evidence="2" type="ORF">NBEOAGPD_1872</name>
</gene>
<feature type="region of interest" description="Disordered" evidence="1">
    <location>
        <begin position="216"/>
        <end position="244"/>
    </location>
</feature>
<keyword evidence="3" id="KW-1185">Reference proteome</keyword>
<reference evidence="2" key="2">
    <citation type="submission" date="2021-08" db="EMBL/GenBank/DDBJ databases">
        <authorList>
            <person name="Tani A."/>
            <person name="Ola A."/>
            <person name="Ogura Y."/>
            <person name="Katsura K."/>
            <person name="Hayashi T."/>
        </authorList>
    </citation>
    <scope>NUCLEOTIDE SEQUENCE</scope>
    <source>
        <strain evidence="2">NBRC 103626</strain>
    </source>
</reference>
<sequence length="244" mass="27129">MSGIQLNIQAPTFSHIRDQFSMERGGNDHTIRFQDARGIYTSDKASLTSVKAFFGFGAQLEARATKRESGVDQIEQAIDRQYGAGMADRVLQDIGMHGRDLSGGIKRSDLERIGRTADGLAKADRERAQFDATWTDPSITEMGNNLNHPRLDSFVRNYFEVATHPRFWSTTSARSNAETIGSVLSMSVLNRIGQSGTIRQQDLDDLSKAMRPFQRDAGHTMDCPAAPRSADISSDRRTKRACRN</sequence>
<protein>
    <submittedName>
        <fullName evidence="2">Uncharacterized protein</fullName>
    </submittedName>
</protein>